<name>A0ACC0XJJ8_9ROSI</name>
<sequence length="435" mass="49306">MAESFPSTIAANILTKMDFLAFAEIRLSSRVRKEITKAKQILCDVKDAVLNAEAQQAQNCKLQIGLEKLSELLYDAEDVLDELKCEVLAKQVSKLSAIIYYGKIKDIRKKLDEKAAAIRSIYDENKQEFRRVYSGEMGMNNSFLVRTSCGPSICKVFNLSRFLNPLLTHGHHFKYVRLLCLSGLQFEVLPDSVGALKHLTCLDLSWNLILKKLCAGICKLRSLQILRLLGCSRLKNFPNNMGKMIGLRYLEMTTTDRHLPQIGVECFSSLRYLHLYNFHHLESLSEVVQSLTSLRTLILKGCDSMNSLLDDIQHLKRLEKFVIYSCLTVNLQMGLQGKDFRLNLKVFIIYDLEGLEDLPQMILEGSANTLEYLRTDSCPKLTELPAWLVNLTALQKLEIVSCQGLSSLPDGILNLFNLSELMIQNCPTLSESLIK</sequence>
<keyword evidence="2" id="KW-1185">Reference proteome</keyword>
<gene>
    <name evidence="1" type="ORF">Pint_11931</name>
</gene>
<comment type="caution">
    <text evidence="1">The sequence shown here is derived from an EMBL/GenBank/DDBJ whole genome shotgun (WGS) entry which is preliminary data.</text>
</comment>
<organism evidence="1 2">
    <name type="scientific">Pistacia integerrima</name>
    <dbReference type="NCBI Taxonomy" id="434235"/>
    <lineage>
        <taxon>Eukaryota</taxon>
        <taxon>Viridiplantae</taxon>
        <taxon>Streptophyta</taxon>
        <taxon>Embryophyta</taxon>
        <taxon>Tracheophyta</taxon>
        <taxon>Spermatophyta</taxon>
        <taxon>Magnoliopsida</taxon>
        <taxon>eudicotyledons</taxon>
        <taxon>Gunneridae</taxon>
        <taxon>Pentapetalae</taxon>
        <taxon>rosids</taxon>
        <taxon>malvids</taxon>
        <taxon>Sapindales</taxon>
        <taxon>Anacardiaceae</taxon>
        <taxon>Pistacia</taxon>
    </lineage>
</organism>
<evidence type="ECO:0000313" key="2">
    <source>
        <dbReference type="Proteomes" id="UP001163603"/>
    </source>
</evidence>
<accession>A0ACC0XJJ8</accession>
<dbReference type="Proteomes" id="UP001163603">
    <property type="component" value="Chromosome 12"/>
</dbReference>
<evidence type="ECO:0000313" key="1">
    <source>
        <dbReference type="EMBL" id="KAJ0017759.1"/>
    </source>
</evidence>
<reference evidence="2" key="1">
    <citation type="journal article" date="2023" name="G3 (Bethesda)">
        <title>Genome assembly and association tests identify interacting loci associated with vigor, precocity, and sex in interspecific pistachio rootstocks.</title>
        <authorList>
            <person name="Palmer W."/>
            <person name="Jacygrad E."/>
            <person name="Sagayaradj S."/>
            <person name="Cavanaugh K."/>
            <person name="Han R."/>
            <person name="Bertier L."/>
            <person name="Beede B."/>
            <person name="Kafkas S."/>
            <person name="Golino D."/>
            <person name="Preece J."/>
            <person name="Michelmore R."/>
        </authorList>
    </citation>
    <scope>NUCLEOTIDE SEQUENCE [LARGE SCALE GENOMIC DNA]</scope>
</reference>
<dbReference type="EMBL" id="CM047747">
    <property type="protein sequence ID" value="KAJ0017759.1"/>
    <property type="molecule type" value="Genomic_DNA"/>
</dbReference>
<proteinExistence type="predicted"/>
<protein>
    <submittedName>
        <fullName evidence="1">Uncharacterized protein</fullName>
    </submittedName>
</protein>